<dbReference type="InterPro" id="IPR002881">
    <property type="entry name" value="DUF58"/>
</dbReference>
<dbReference type="AlphaFoldDB" id="A0A9X2ABF9"/>
<dbReference type="PANTHER" id="PTHR34351:SF2">
    <property type="entry name" value="DUF58 DOMAIN-CONTAINING PROTEIN"/>
    <property type="match status" value="1"/>
</dbReference>
<accession>A0A9X2ABF9</accession>
<evidence type="ECO:0000256" key="1">
    <source>
        <dbReference type="SAM" id="Phobius"/>
    </source>
</evidence>
<keyword evidence="1" id="KW-1133">Transmembrane helix</keyword>
<dbReference type="Proteomes" id="UP001139263">
    <property type="component" value="Unassembled WGS sequence"/>
</dbReference>
<feature type="domain" description="DUF58" evidence="2">
    <location>
        <begin position="195"/>
        <end position="238"/>
    </location>
</feature>
<dbReference type="Pfam" id="PF01882">
    <property type="entry name" value="DUF58"/>
    <property type="match status" value="1"/>
</dbReference>
<evidence type="ECO:0000313" key="3">
    <source>
        <dbReference type="EMBL" id="MCI0182694.1"/>
    </source>
</evidence>
<dbReference type="RefSeq" id="WP_241712308.1">
    <property type="nucleotide sequence ID" value="NZ_JALBUF010000002.1"/>
</dbReference>
<dbReference type="PANTHER" id="PTHR34351">
    <property type="entry name" value="SLR1927 PROTEIN-RELATED"/>
    <property type="match status" value="1"/>
</dbReference>
<gene>
    <name evidence="3" type="ORF">MM817_00963</name>
</gene>
<sequence length="396" mass="45329">MRERFMLLLLYLVLGALFILAVIRRDEALWMLFGVYVGFIAYETAVWISFDQAWQGLRVVTETVVQAGASVRVSVEASARKRSRMQLALIHIEDDLPIFLDCDKVVIDTSQHVYRVQYDVHQLVRGVYDFSKIMVSGRDLFGLIQRKVDIPCETQVLVYPRVMRIARWRMLDDIVQCIHEHAWYTALSLENGSGTRLYRPGDRLSQIHWVSSARTDELRVLEVERTAEKAMAILLHTPTLRETPGDDSFAPLFELSLSVVASVAQYALQSHVTIDYYDASQSTDVIVTGNNIRAIAPLLKELARAVPSDGSVQYDFDLFCHLEGIILVVVTTSLQILFHHVQSKRMIRPRSVIIFYVCSQEYQLSELDLETIATFRAREVHVAIIHSHDDFIRECL</sequence>
<keyword evidence="1" id="KW-0472">Membrane</keyword>
<feature type="transmembrane region" description="Helical" evidence="1">
    <location>
        <begin position="29"/>
        <end position="50"/>
    </location>
</feature>
<evidence type="ECO:0000313" key="4">
    <source>
        <dbReference type="Proteomes" id="UP001139263"/>
    </source>
</evidence>
<proteinExistence type="predicted"/>
<name>A0A9X2ABF9_9BACL</name>
<feature type="transmembrane region" description="Helical" evidence="1">
    <location>
        <begin position="5"/>
        <end position="23"/>
    </location>
</feature>
<protein>
    <recommendedName>
        <fullName evidence="2">DUF58 domain-containing protein</fullName>
    </recommendedName>
</protein>
<evidence type="ECO:0000259" key="2">
    <source>
        <dbReference type="Pfam" id="PF01882"/>
    </source>
</evidence>
<comment type="caution">
    <text evidence="3">The sequence shown here is derived from an EMBL/GenBank/DDBJ whole genome shotgun (WGS) entry which is preliminary data.</text>
</comment>
<keyword evidence="1" id="KW-0812">Transmembrane</keyword>
<dbReference type="EMBL" id="JALBUF010000002">
    <property type="protein sequence ID" value="MCI0182694.1"/>
    <property type="molecule type" value="Genomic_DNA"/>
</dbReference>
<organism evidence="3 4">
    <name type="scientific">Sulfoacidibacillus ferrooxidans</name>
    <dbReference type="NCBI Taxonomy" id="2005001"/>
    <lineage>
        <taxon>Bacteria</taxon>
        <taxon>Bacillati</taxon>
        <taxon>Bacillota</taxon>
        <taxon>Bacilli</taxon>
        <taxon>Bacillales</taxon>
        <taxon>Alicyclobacillaceae</taxon>
        <taxon>Sulfoacidibacillus</taxon>
    </lineage>
</organism>
<reference evidence="3" key="1">
    <citation type="submission" date="2022-03" db="EMBL/GenBank/DDBJ databases">
        <title>Draft Genome Sequence of Firmicute Strain S0AB, a Heterotrophic Iron/Sulfur-Oxidizing Extreme Acidophile.</title>
        <authorList>
            <person name="Vergara E."/>
            <person name="Pakostova E."/>
            <person name="Johnson D.B."/>
            <person name="Holmes D.S."/>
        </authorList>
    </citation>
    <scope>NUCLEOTIDE SEQUENCE</scope>
    <source>
        <strain evidence="3">S0AB</strain>
    </source>
</reference>
<keyword evidence="4" id="KW-1185">Reference proteome</keyword>